<name>A0AAV4PFT4_9ARAC</name>
<dbReference type="EMBL" id="BPLQ01002839">
    <property type="protein sequence ID" value="GIX95964.1"/>
    <property type="molecule type" value="Genomic_DNA"/>
</dbReference>
<evidence type="ECO:0000256" key="1">
    <source>
        <dbReference type="SAM" id="SignalP"/>
    </source>
</evidence>
<feature type="signal peptide" evidence="1">
    <location>
        <begin position="1"/>
        <end position="20"/>
    </location>
</feature>
<comment type="caution">
    <text evidence="2">The sequence shown here is derived from an EMBL/GenBank/DDBJ whole genome shotgun (WGS) entry which is preliminary data.</text>
</comment>
<dbReference type="AlphaFoldDB" id="A0AAV4PFT4"/>
<evidence type="ECO:0000313" key="2">
    <source>
        <dbReference type="EMBL" id="GIX95964.1"/>
    </source>
</evidence>
<gene>
    <name evidence="2" type="ORF">CDAR_496531</name>
</gene>
<protein>
    <submittedName>
        <fullName evidence="2">Uncharacterized protein</fullName>
    </submittedName>
</protein>
<reference evidence="2 3" key="1">
    <citation type="submission" date="2021-06" db="EMBL/GenBank/DDBJ databases">
        <title>Caerostris darwini draft genome.</title>
        <authorList>
            <person name="Kono N."/>
            <person name="Arakawa K."/>
        </authorList>
    </citation>
    <scope>NUCLEOTIDE SEQUENCE [LARGE SCALE GENOMIC DNA]</scope>
</reference>
<sequence>MLCTIITLFNILYITNTALTKEIINKPNSLQNFKLIIINTGTPTVDELLVFPTTEQTRIPDNYLKPSVIFNQCPTPNNLATSQTIPNITVELRQPTVDELLTYPTIEQFQHKHKILKPIFF</sequence>
<feature type="chain" id="PRO_5043652123" evidence="1">
    <location>
        <begin position="21"/>
        <end position="121"/>
    </location>
</feature>
<accession>A0AAV4PFT4</accession>
<evidence type="ECO:0000313" key="3">
    <source>
        <dbReference type="Proteomes" id="UP001054837"/>
    </source>
</evidence>
<dbReference type="Proteomes" id="UP001054837">
    <property type="component" value="Unassembled WGS sequence"/>
</dbReference>
<keyword evidence="1" id="KW-0732">Signal</keyword>
<proteinExistence type="predicted"/>
<keyword evidence="3" id="KW-1185">Reference proteome</keyword>
<organism evidence="2 3">
    <name type="scientific">Caerostris darwini</name>
    <dbReference type="NCBI Taxonomy" id="1538125"/>
    <lineage>
        <taxon>Eukaryota</taxon>
        <taxon>Metazoa</taxon>
        <taxon>Ecdysozoa</taxon>
        <taxon>Arthropoda</taxon>
        <taxon>Chelicerata</taxon>
        <taxon>Arachnida</taxon>
        <taxon>Araneae</taxon>
        <taxon>Araneomorphae</taxon>
        <taxon>Entelegynae</taxon>
        <taxon>Araneoidea</taxon>
        <taxon>Araneidae</taxon>
        <taxon>Caerostris</taxon>
    </lineage>
</organism>